<evidence type="ECO:0000256" key="3">
    <source>
        <dbReference type="ARBA" id="ARBA00022729"/>
    </source>
</evidence>
<comment type="caution">
    <text evidence="9">The sequence shown here is derived from an EMBL/GenBank/DDBJ whole genome shotgun (WGS) entry which is preliminary data.</text>
</comment>
<evidence type="ECO:0000256" key="5">
    <source>
        <dbReference type="ARBA" id="ARBA00023237"/>
    </source>
</evidence>
<comment type="subcellular location">
    <subcellularLocation>
        <location evidence="1">Cell outer membrane</location>
    </subcellularLocation>
</comment>
<dbReference type="EMBL" id="BAZW01000002">
    <property type="protein sequence ID" value="GAO28403.1"/>
    <property type="molecule type" value="Genomic_DNA"/>
</dbReference>
<dbReference type="SUPFAM" id="SSF48452">
    <property type="entry name" value="TPR-like"/>
    <property type="match status" value="1"/>
</dbReference>
<evidence type="ECO:0000256" key="6">
    <source>
        <dbReference type="SAM" id="SignalP"/>
    </source>
</evidence>
<dbReference type="RefSeq" id="WP_062122215.1">
    <property type="nucleotide sequence ID" value="NZ_BAZW01000002.1"/>
</dbReference>
<dbReference type="PROSITE" id="PS51257">
    <property type="entry name" value="PROKAR_LIPOPROTEIN"/>
    <property type="match status" value="1"/>
</dbReference>
<evidence type="ECO:0000313" key="10">
    <source>
        <dbReference type="Proteomes" id="UP000032900"/>
    </source>
</evidence>
<evidence type="ECO:0000259" key="7">
    <source>
        <dbReference type="Pfam" id="PF07980"/>
    </source>
</evidence>
<accession>A0A0E9LSZ5</accession>
<keyword evidence="5" id="KW-0998">Cell outer membrane</keyword>
<evidence type="ECO:0000313" key="9">
    <source>
        <dbReference type="EMBL" id="GAO28403.1"/>
    </source>
</evidence>
<gene>
    <name evidence="9" type="ORF">JCM15548_1491</name>
</gene>
<dbReference type="Proteomes" id="UP000032900">
    <property type="component" value="Unassembled WGS sequence"/>
</dbReference>
<dbReference type="STRING" id="1236989.JCM15548_1491"/>
<dbReference type="Pfam" id="PF14322">
    <property type="entry name" value="SusD-like_3"/>
    <property type="match status" value="1"/>
</dbReference>
<reference evidence="9 10" key="1">
    <citation type="journal article" date="2015" name="Microbes Environ.">
        <title>Distribution and evolution of nitrogen fixation genes in the phylum bacteroidetes.</title>
        <authorList>
            <person name="Inoue J."/>
            <person name="Oshima K."/>
            <person name="Suda W."/>
            <person name="Sakamoto M."/>
            <person name="Iino T."/>
            <person name="Noda S."/>
            <person name="Hongoh Y."/>
            <person name="Hattori M."/>
            <person name="Ohkuma M."/>
        </authorList>
    </citation>
    <scope>NUCLEOTIDE SEQUENCE [LARGE SCALE GENOMIC DNA]</scope>
    <source>
        <strain evidence="9">JCM 15548</strain>
    </source>
</reference>
<keyword evidence="4" id="KW-0472">Membrane</keyword>
<keyword evidence="10" id="KW-1185">Reference proteome</keyword>
<dbReference type="InterPro" id="IPR012944">
    <property type="entry name" value="SusD_RagB_dom"/>
</dbReference>
<dbReference type="AlphaFoldDB" id="A0A0E9LSZ5"/>
<sequence length="497" mass="56972">MRKALLFGMVFLLSFTSCNDWLELYPENAQVASQYWETKADVEAVLSAGYVRLRGSVDKLFVWGEVRGNGIALFNIGQDDNTRAAQRIRSMDILPSNPYAKWGEMYQVINIANSVIKYGPEVVEMDDSFTNEELNSFLSEAYFLRSLAYFYLVRTYRDVPYITQPYVNDDEKFEVEKTAGDLILNYLVDDLEKALVAAKEFFPEVDNEHPMNTKGRATKWTIHALLADIYLWQGNYEACMTACDHIVDSRRVGLISNWFLNFFPGNSNESIFEIQYSYDRGQTNGFADWFDVSPRYLASLPTVQVFSETQGFGDVRGVNGSFLMDGSTLGIWKYMGLDYYDVSTAKRSSIQNDQNFIVYRLADILLMKAEALVMTENFEAAIGILNQIRARAGIEGDLNPAATEFEMLQLVMKERHRELFAEGKRWFDLLRVAKRDDYRYLNYLIQEVTSVVPLSSLAIVSSKLMNTDSHYLPIHQDELNANQLLIQNPYYSNLGNQ</sequence>
<evidence type="ECO:0000256" key="1">
    <source>
        <dbReference type="ARBA" id="ARBA00004442"/>
    </source>
</evidence>
<dbReference type="GO" id="GO:0009279">
    <property type="term" value="C:cell outer membrane"/>
    <property type="evidence" value="ECO:0007669"/>
    <property type="project" value="UniProtKB-SubCell"/>
</dbReference>
<proteinExistence type="inferred from homology"/>
<protein>
    <recommendedName>
        <fullName evidence="11">Outer membrane protein</fullName>
    </recommendedName>
</protein>
<dbReference type="OrthoDB" id="1016139at2"/>
<dbReference type="InterPro" id="IPR033985">
    <property type="entry name" value="SusD-like_N"/>
</dbReference>
<dbReference type="CDD" id="cd08977">
    <property type="entry name" value="SusD"/>
    <property type="match status" value="1"/>
</dbReference>
<evidence type="ECO:0000256" key="4">
    <source>
        <dbReference type="ARBA" id="ARBA00023136"/>
    </source>
</evidence>
<keyword evidence="3 6" id="KW-0732">Signal</keyword>
<feature type="domain" description="SusD-like N-terminal" evidence="8">
    <location>
        <begin position="20"/>
        <end position="231"/>
    </location>
</feature>
<feature type="signal peptide" evidence="6">
    <location>
        <begin position="1"/>
        <end position="19"/>
    </location>
</feature>
<dbReference type="InterPro" id="IPR011990">
    <property type="entry name" value="TPR-like_helical_dom_sf"/>
</dbReference>
<name>A0A0E9LSZ5_9BACT</name>
<evidence type="ECO:0000256" key="2">
    <source>
        <dbReference type="ARBA" id="ARBA00006275"/>
    </source>
</evidence>
<evidence type="ECO:0008006" key="11">
    <source>
        <dbReference type="Google" id="ProtNLM"/>
    </source>
</evidence>
<comment type="similarity">
    <text evidence="2">Belongs to the SusD family.</text>
</comment>
<organism evidence="9 10">
    <name type="scientific">Geofilum rubicundum JCM 15548</name>
    <dbReference type="NCBI Taxonomy" id="1236989"/>
    <lineage>
        <taxon>Bacteria</taxon>
        <taxon>Pseudomonadati</taxon>
        <taxon>Bacteroidota</taxon>
        <taxon>Bacteroidia</taxon>
        <taxon>Marinilabiliales</taxon>
        <taxon>Marinilabiliaceae</taxon>
        <taxon>Geofilum</taxon>
    </lineage>
</organism>
<dbReference type="Pfam" id="PF07980">
    <property type="entry name" value="SusD_RagB"/>
    <property type="match status" value="1"/>
</dbReference>
<dbReference type="Gene3D" id="1.25.40.390">
    <property type="match status" value="1"/>
</dbReference>
<feature type="chain" id="PRO_5002428282" description="Outer membrane protein" evidence="6">
    <location>
        <begin position="20"/>
        <end position="497"/>
    </location>
</feature>
<evidence type="ECO:0000259" key="8">
    <source>
        <dbReference type="Pfam" id="PF14322"/>
    </source>
</evidence>
<feature type="domain" description="RagB/SusD" evidence="7">
    <location>
        <begin position="322"/>
        <end position="491"/>
    </location>
</feature>